<comment type="caution">
    <text evidence="1">The sequence shown here is derived from an EMBL/GenBank/DDBJ whole genome shotgun (WGS) entry which is preliminary data.</text>
</comment>
<gene>
    <name evidence="1" type="ORF">ACFX5F_13020</name>
</gene>
<evidence type="ECO:0000313" key="2">
    <source>
        <dbReference type="Proteomes" id="UP001600107"/>
    </source>
</evidence>
<organism evidence="1 2">
    <name type="scientific">Flavobacterium zhoui</name>
    <dbReference type="NCBI Taxonomy" id="3230414"/>
    <lineage>
        <taxon>Bacteria</taxon>
        <taxon>Pseudomonadati</taxon>
        <taxon>Bacteroidota</taxon>
        <taxon>Flavobacteriia</taxon>
        <taxon>Flavobacteriales</taxon>
        <taxon>Flavobacteriaceae</taxon>
        <taxon>Flavobacterium</taxon>
    </lineage>
</organism>
<dbReference type="Proteomes" id="UP001600107">
    <property type="component" value="Unassembled WGS sequence"/>
</dbReference>
<proteinExistence type="predicted"/>
<dbReference type="RefSeq" id="WP_379852439.1">
    <property type="nucleotide sequence ID" value="NZ_JBHZPY010000012.1"/>
</dbReference>
<protein>
    <recommendedName>
        <fullName evidence="3">Restriction endonuclease</fullName>
    </recommendedName>
</protein>
<dbReference type="EMBL" id="JBHZPY010000012">
    <property type="protein sequence ID" value="MFE3872144.1"/>
    <property type="molecule type" value="Genomic_DNA"/>
</dbReference>
<name>A0ABW6I993_9FLAO</name>
<accession>A0ABW6I993</accession>
<sequence>MENFQDLDIIQATTWIKSHVHEDHWPKRIQELEDKVTQLTHAVRGGDFTKDMKRLNLQEDPIGWYLYLMQCLTCDIDKYEFYQGARVAPIFKTLGAHLDLVKKIGGISAKVLKMIKSEKKQTDSILFEILTALLWVRQGYEVSFITEGKERSPDLMAIKGGEKWFIECKRLSQRSEYSIKEQNNWLAMLGHISKYLTDHNLFLKVVFHQELHSLKDTFLRDLLIEQTLKNGEILEISNDILTISTSKINIGNINIILEKEPVKYGSPHLRELIGGDRESTGFSTGILANYGTYGKPAGFNKYLLKISNIFAVDWNCDAPQAIETKARDIMTHLKKANSQFSNSGNAVIHVGLETYDGPAVERKRFEKITQNAAVFDKEDKNLKFVYCHFLQTYSFTDDIFVCDESVAYFRERNYFEIPLNNNFLLGLDTVVKKNSLHWEIPHP</sequence>
<evidence type="ECO:0000313" key="1">
    <source>
        <dbReference type="EMBL" id="MFE3872144.1"/>
    </source>
</evidence>
<reference evidence="1 2" key="1">
    <citation type="submission" date="2024-06" db="EMBL/GenBank/DDBJ databases">
        <title>Flavobacterium spp. isolated from glacier.</title>
        <authorList>
            <person name="Han D."/>
        </authorList>
    </citation>
    <scope>NUCLEOTIDE SEQUENCE [LARGE SCALE GENOMIC DNA]</scope>
    <source>
        <strain evidence="1 2">ZS1P70</strain>
    </source>
</reference>
<dbReference type="InterPro" id="IPR011335">
    <property type="entry name" value="Restrct_endonuc-II-like"/>
</dbReference>
<dbReference type="SUPFAM" id="SSF52980">
    <property type="entry name" value="Restriction endonuclease-like"/>
    <property type="match status" value="1"/>
</dbReference>
<evidence type="ECO:0008006" key="3">
    <source>
        <dbReference type="Google" id="ProtNLM"/>
    </source>
</evidence>
<keyword evidence="2" id="KW-1185">Reference proteome</keyword>